<dbReference type="SMART" id="SM00857">
    <property type="entry name" value="Resolvase"/>
    <property type="match status" value="1"/>
</dbReference>
<dbReference type="InterPro" id="IPR006118">
    <property type="entry name" value="Recombinase_CS"/>
</dbReference>
<evidence type="ECO:0000259" key="6">
    <source>
        <dbReference type="PROSITE" id="PS51736"/>
    </source>
</evidence>
<reference evidence="7" key="1">
    <citation type="journal article" date="2020" name="mSystems">
        <title>Genome- and Community-Level Interaction Insights into Carbon Utilization and Element Cycling Functions of Hydrothermarchaeota in Hydrothermal Sediment.</title>
        <authorList>
            <person name="Zhou Z."/>
            <person name="Liu Y."/>
            <person name="Xu W."/>
            <person name="Pan J."/>
            <person name="Luo Z.H."/>
            <person name="Li M."/>
        </authorList>
    </citation>
    <scope>NUCLEOTIDE SEQUENCE [LARGE SCALE GENOMIC DNA]</scope>
    <source>
        <strain evidence="7">HyVt-233</strain>
    </source>
</reference>
<dbReference type="InterPro" id="IPR036162">
    <property type="entry name" value="Resolvase-like_N_sf"/>
</dbReference>
<feature type="non-terminal residue" evidence="7">
    <location>
        <position position="86"/>
    </location>
</feature>
<keyword evidence="2" id="KW-0238">DNA-binding</keyword>
<dbReference type="PROSITE" id="PS51736">
    <property type="entry name" value="RECOMBINASES_3"/>
    <property type="match status" value="1"/>
</dbReference>
<dbReference type="Proteomes" id="UP000886289">
    <property type="component" value="Unassembled WGS sequence"/>
</dbReference>
<dbReference type="PANTHER" id="PTHR30461">
    <property type="entry name" value="DNA-INVERTASE FROM LAMBDOID PROPHAGE"/>
    <property type="match status" value="1"/>
</dbReference>
<dbReference type="InterPro" id="IPR050639">
    <property type="entry name" value="SSR_resolvase"/>
</dbReference>
<organism evidence="7">
    <name type="scientific">Desulfofervidus auxilii</name>
    <dbReference type="NCBI Taxonomy" id="1621989"/>
    <lineage>
        <taxon>Bacteria</taxon>
        <taxon>Pseudomonadati</taxon>
        <taxon>Thermodesulfobacteriota</taxon>
        <taxon>Candidatus Desulfofervidia</taxon>
        <taxon>Candidatus Desulfofervidales</taxon>
        <taxon>Candidatus Desulfofervidaceae</taxon>
        <taxon>Candidatus Desulfofervidus</taxon>
    </lineage>
</organism>
<evidence type="ECO:0000256" key="2">
    <source>
        <dbReference type="ARBA" id="ARBA00023125"/>
    </source>
</evidence>
<evidence type="ECO:0000256" key="3">
    <source>
        <dbReference type="ARBA" id="ARBA00023172"/>
    </source>
</evidence>
<dbReference type="InterPro" id="IPR006119">
    <property type="entry name" value="Resolv_N"/>
</dbReference>
<sequence length="86" mass="10184">MNCILYARVSTEKQAEKELSIPYQIKVMRDYARRHGFKIIGEFIDRGESAKTINRPQLKKLLQYCKEHKEVNVVLVHKIDRLARNL</sequence>
<evidence type="ECO:0000256" key="4">
    <source>
        <dbReference type="PIRSR" id="PIRSR606118-50"/>
    </source>
</evidence>
<name>A0A7C0Y3S4_DESA2</name>
<dbReference type="EMBL" id="DRBS01000379">
    <property type="protein sequence ID" value="HDD45227.1"/>
    <property type="molecule type" value="Genomic_DNA"/>
</dbReference>
<dbReference type="GO" id="GO:0015074">
    <property type="term" value="P:DNA integration"/>
    <property type="evidence" value="ECO:0007669"/>
    <property type="project" value="UniProtKB-KW"/>
</dbReference>
<evidence type="ECO:0000313" key="7">
    <source>
        <dbReference type="EMBL" id="HDD45227.1"/>
    </source>
</evidence>
<comment type="caution">
    <text evidence="7">The sequence shown here is derived from an EMBL/GenBank/DDBJ whole genome shotgun (WGS) entry which is preliminary data.</text>
</comment>
<feature type="active site" description="O-(5'-phospho-DNA)-serine intermediate" evidence="4 5">
    <location>
        <position position="10"/>
    </location>
</feature>
<accession>A0A7C0Y3S4</accession>
<evidence type="ECO:0000256" key="1">
    <source>
        <dbReference type="ARBA" id="ARBA00022908"/>
    </source>
</evidence>
<keyword evidence="3" id="KW-0233">DNA recombination</keyword>
<proteinExistence type="predicted"/>
<dbReference type="PROSITE" id="PS00397">
    <property type="entry name" value="RECOMBINASES_1"/>
    <property type="match status" value="1"/>
</dbReference>
<dbReference type="CDD" id="cd00338">
    <property type="entry name" value="Ser_Recombinase"/>
    <property type="match status" value="1"/>
</dbReference>
<gene>
    <name evidence="7" type="ORF">ENG63_10290</name>
</gene>
<feature type="domain" description="Resolvase/invertase-type recombinase catalytic" evidence="6">
    <location>
        <begin position="2"/>
        <end position="86"/>
    </location>
</feature>
<dbReference type="GO" id="GO:0003677">
    <property type="term" value="F:DNA binding"/>
    <property type="evidence" value="ECO:0007669"/>
    <property type="project" value="UniProtKB-KW"/>
</dbReference>
<dbReference type="SUPFAM" id="SSF53041">
    <property type="entry name" value="Resolvase-like"/>
    <property type="match status" value="1"/>
</dbReference>
<dbReference type="Pfam" id="PF00239">
    <property type="entry name" value="Resolvase"/>
    <property type="match status" value="1"/>
</dbReference>
<dbReference type="Gene3D" id="3.40.50.1390">
    <property type="entry name" value="Resolvase, N-terminal catalytic domain"/>
    <property type="match status" value="1"/>
</dbReference>
<keyword evidence="1" id="KW-0229">DNA integration</keyword>
<dbReference type="GO" id="GO:0000150">
    <property type="term" value="F:DNA strand exchange activity"/>
    <property type="evidence" value="ECO:0007669"/>
    <property type="project" value="InterPro"/>
</dbReference>
<evidence type="ECO:0000256" key="5">
    <source>
        <dbReference type="PROSITE-ProRule" id="PRU10137"/>
    </source>
</evidence>
<dbReference type="AlphaFoldDB" id="A0A7C0Y3S4"/>
<dbReference type="PANTHER" id="PTHR30461:SF23">
    <property type="entry name" value="DNA RECOMBINASE-RELATED"/>
    <property type="match status" value="1"/>
</dbReference>
<protein>
    <submittedName>
        <fullName evidence="7">Recombinase family protein</fullName>
    </submittedName>
</protein>